<dbReference type="InterPro" id="IPR036737">
    <property type="entry name" value="OmpA-like_sf"/>
</dbReference>
<dbReference type="PANTHER" id="PTHR30329:SF21">
    <property type="entry name" value="LIPOPROTEIN YIAD-RELATED"/>
    <property type="match status" value="1"/>
</dbReference>
<name>A0A3D9FVR4_9FLAO</name>
<dbReference type="GO" id="GO:0016020">
    <property type="term" value="C:membrane"/>
    <property type="evidence" value="ECO:0007669"/>
    <property type="project" value="UniProtKB-UniRule"/>
</dbReference>
<feature type="domain" description="OmpA-like" evidence="3">
    <location>
        <begin position="202"/>
        <end position="325"/>
    </location>
</feature>
<evidence type="ECO:0000256" key="1">
    <source>
        <dbReference type="PROSITE-ProRule" id="PRU00473"/>
    </source>
</evidence>
<dbReference type="PANTHER" id="PTHR30329">
    <property type="entry name" value="STATOR ELEMENT OF FLAGELLAR MOTOR COMPLEX"/>
    <property type="match status" value="1"/>
</dbReference>
<dbReference type="PROSITE" id="PS51123">
    <property type="entry name" value="OMPA_2"/>
    <property type="match status" value="1"/>
</dbReference>
<proteinExistence type="predicted"/>
<reference evidence="4 5" key="1">
    <citation type="submission" date="2018-07" db="EMBL/GenBank/DDBJ databases">
        <title>Genomic Encyclopedia of Archaeal and Bacterial Type Strains, Phase II (KMG-II): from individual species to whole genera.</title>
        <authorList>
            <person name="Goeker M."/>
        </authorList>
    </citation>
    <scope>NUCLEOTIDE SEQUENCE [LARGE SCALE GENOMIC DNA]</scope>
    <source>
        <strain evidence="4 5">DSM 25795</strain>
    </source>
</reference>
<keyword evidence="1" id="KW-0472">Membrane</keyword>
<protein>
    <submittedName>
        <fullName evidence="4">Chemotaxis protein MotB</fullName>
    </submittedName>
</protein>
<dbReference type="Proteomes" id="UP000257004">
    <property type="component" value="Unassembled WGS sequence"/>
</dbReference>
<dbReference type="Gene3D" id="3.30.1330.60">
    <property type="entry name" value="OmpA-like domain"/>
    <property type="match status" value="1"/>
</dbReference>
<dbReference type="AlphaFoldDB" id="A0A3D9FVR4"/>
<evidence type="ECO:0000313" key="5">
    <source>
        <dbReference type="Proteomes" id="UP000257004"/>
    </source>
</evidence>
<gene>
    <name evidence="4" type="ORF">BD847_1503</name>
</gene>
<keyword evidence="2" id="KW-0175">Coiled coil</keyword>
<organism evidence="4 5">
    <name type="scientific">Flavobacterium cutihirudinis</name>
    <dbReference type="NCBI Taxonomy" id="1265740"/>
    <lineage>
        <taxon>Bacteria</taxon>
        <taxon>Pseudomonadati</taxon>
        <taxon>Bacteroidota</taxon>
        <taxon>Flavobacteriia</taxon>
        <taxon>Flavobacteriales</taxon>
        <taxon>Flavobacteriaceae</taxon>
        <taxon>Flavobacterium</taxon>
    </lineage>
</organism>
<dbReference type="SUPFAM" id="SSF103088">
    <property type="entry name" value="OmpA-like"/>
    <property type="match status" value="1"/>
</dbReference>
<feature type="coiled-coil region" evidence="2">
    <location>
        <begin position="47"/>
        <end position="183"/>
    </location>
</feature>
<dbReference type="Pfam" id="PF00691">
    <property type="entry name" value="OmpA"/>
    <property type="match status" value="1"/>
</dbReference>
<dbReference type="CDD" id="cd07185">
    <property type="entry name" value="OmpA_C-like"/>
    <property type="match status" value="1"/>
</dbReference>
<evidence type="ECO:0000256" key="2">
    <source>
        <dbReference type="SAM" id="Coils"/>
    </source>
</evidence>
<evidence type="ECO:0000259" key="3">
    <source>
        <dbReference type="PROSITE" id="PS51123"/>
    </source>
</evidence>
<accession>A0A3D9FVR4</accession>
<comment type="caution">
    <text evidence="4">The sequence shown here is derived from an EMBL/GenBank/DDBJ whole genome shotgun (WGS) entry which is preliminary data.</text>
</comment>
<dbReference type="InterPro" id="IPR006665">
    <property type="entry name" value="OmpA-like"/>
</dbReference>
<dbReference type="EMBL" id="QRDQ01000008">
    <property type="protein sequence ID" value="RED24768.1"/>
    <property type="molecule type" value="Genomic_DNA"/>
</dbReference>
<keyword evidence="5" id="KW-1185">Reference proteome</keyword>
<sequence length="336" mass="37049">MWIFSFGICKLLIAPNKTQKLKMIKKASIGLVVLALSATSCVSKKIYNDLETKYSDLKKENRSISDENADLKTAKNQLELDKDKLTKDLASTKDDLAKQKADLAAEQKKYKVLQDSYNALEKNSNDALESNMAKNRDLLAQLEAKSKKLADEQARLDKTASRLKELEDMIAAKEESMRKLKETLSKALNGFEGKGLTVEQKNGKVYVSMENKLLFNSGSWAVGTEGRKAVVELGKVLGDNPDLSVLIEGHTDDDPYAGSGPIANNWDLSTKRATAIVAILSENTKINKQKLTAAGRSEFSPLASNATPEGKAKNRRIEIILTPRLDEIAEMLNSIN</sequence>
<evidence type="ECO:0000313" key="4">
    <source>
        <dbReference type="EMBL" id="RED24768.1"/>
    </source>
</evidence>
<dbReference type="InterPro" id="IPR050330">
    <property type="entry name" value="Bact_OuterMem_StrucFunc"/>
</dbReference>